<sequence>MFEMDHHGPAAQAEQKDNVIEMSPFLSDRRFPEIAEIDAYWQGKRAGRVMPARADIDPRGIEGALAHSFILERIAPGMTRLRLAGQIFNDLQGMEVRGMPFGSLFAPHYRKEIDELAEAVCAKPGIAQMTLSAERGRGKPLLEGRMTLWPLSDDRGHSTRILGTMSYKGVIGETPRHFQLAGHRLRVLSGHSLLPEPQQAVGFAEASAVFVAREPVQDMAQPIRPPHLRLVKTEG</sequence>
<evidence type="ECO:0000313" key="3">
    <source>
        <dbReference type="Proteomes" id="UP000051086"/>
    </source>
</evidence>
<dbReference type="InterPro" id="IPR009922">
    <property type="entry name" value="DUF1457"/>
</dbReference>
<dbReference type="AlphaFoldDB" id="A0A0P1G6U1"/>
<accession>A0A0P1G6U1</accession>
<reference evidence="1 3" key="2">
    <citation type="submission" date="2015-09" db="EMBL/GenBank/DDBJ databases">
        <authorList>
            <person name="Rodrigo-Torres L."/>
            <person name="Arahal D.R."/>
        </authorList>
    </citation>
    <scope>NUCLEOTIDE SEQUENCE [LARGE SCALE GENOMIC DNA]</scope>
    <source>
        <strain evidence="1 3">CECT 5118</strain>
    </source>
</reference>
<evidence type="ECO:0000313" key="4">
    <source>
        <dbReference type="Proteomes" id="UP000051887"/>
    </source>
</evidence>
<dbReference type="RefSeq" id="WP_058242020.1">
    <property type="nucleotide sequence ID" value="NZ_CYSB01000025.1"/>
</dbReference>
<proteinExistence type="predicted"/>
<name>A0A0P1G6U1_9RHOB</name>
<evidence type="ECO:0000313" key="1">
    <source>
        <dbReference type="EMBL" id="CUH65850.1"/>
    </source>
</evidence>
<organism evidence="2 4">
    <name type="scientific">Thalassovita autumnalis</name>
    <dbReference type="NCBI Taxonomy" id="2072972"/>
    <lineage>
        <taxon>Bacteria</taxon>
        <taxon>Pseudomonadati</taxon>
        <taxon>Pseudomonadota</taxon>
        <taxon>Alphaproteobacteria</taxon>
        <taxon>Rhodobacterales</taxon>
        <taxon>Roseobacteraceae</taxon>
        <taxon>Thalassovita</taxon>
    </lineage>
</organism>
<dbReference type="EMBL" id="CYSB01000025">
    <property type="protein sequence ID" value="CUH65850.1"/>
    <property type="molecule type" value="Genomic_DNA"/>
</dbReference>
<gene>
    <name evidence="1" type="ORF">TL5118_01502</name>
    <name evidence="2" type="ORF">TL5120_00484</name>
</gene>
<dbReference type="Pfam" id="PF07310">
    <property type="entry name" value="PAS_5"/>
    <property type="match status" value="1"/>
</dbReference>
<keyword evidence="3" id="KW-1185">Reference proteome</keyword>
<reference evidence="2 4" key="1">
    <citation type="submission" date="2015-09" db="EMBL/GenBank/DDBJ databases">
        <authorList>
            <consortium name="Swine Surveillance"/>
        </authorList>
    </citation>
    <scope>NUCLEOTIDE SEQUENCE [LARGE SCALE GENOMIC DNA]</scope>
    <source>
        <strain evidence="2 4">5120</strain>
    </source>
</reference>
<evidence type="ECO:0000313" key="2">
    <source>
        <dbReference type="EMBL" id="CUH70704.1"/>
    </source>
</evidence>
<dbReference type="OrthoDB" id="8478628at2"/>
<dbReference type="EMBL" id="CYSC01000007">
    <property type="protein sequence ID" value="CUH70704.1"/>
    <property type="molecule type" value="Genomic_DNA"/>
</dbReference>
<protein>
    <submittedName>
        <fullName evidence="2">PAS domain protein</fullName>
    </submittedName>
</protein>
<dbReference type="Proteomes" id="UP000051887">
    <property type="component" value="Unassembled WGS sequence"/>
</dbReference>
<dbReference type="Proteomes" id="UP000051086">
    <property type="component" value="Unassembled WGS sequence"/>
</dbReference>